<evidence type="ECO:0000256" key="14">
    <source>
        <dbReference type="ARBA" id="ARBA00061137"/>
    </source>
</evidence>
<dbReference type="PROSITE" id="PS50255">
    <property type="entry name" value="CYTOCHROME_B5_2"/>
    <property type="match status" value="1"/>
</dbReference>
<proteinExistence type="inferred from homology"/>
<evidence type="ECO:0000256" key="15">
    <source>
        <dbReference type="ARBA" id="ARBA00061589"/>
    </source>
</evidence>
<keyword evidence="26" id="KW-1185">Reference proteome</keyword>
<dbReference type="PROSITE" id="PS00557">
    <property type="entry name" value="FMN_HYDROXY_ACID_DH_1"/>
    <property type="match status" value="1"/>
</dbReference>
<evidence type="ECO:0000259" key="23">
    <source>
        <dbReference type="PROSITE" id="PS50255"/>
    </source>
</evidence>
<name>A0A1C7N7L7_9FUNG</name>
<organism evidence="25 26">
    <name type="scientific">Choanephora cucurbitarum</name>
    <dbReference type="NCBI Taxonomy" id="101091"/>
    <lineage>
        <taxon>Eukaryota</taxon>
        <taxon>Fungi</taxon>
        <taxon>Fungi incertae sedis</taxon>
        <taxon>Mucoromycota</taxon>
        <taxon>Mucoromycotina</taxon>
        <taxon>Mucoromycetes</taxon>
        <taxon>Mucorales</taxon>
        <taxon>Mucorineae</taxon>
        <taxon>Choanephoraceae</taxon>
        <taxon>Choanephoroideae</taxon>
        <taxon>Choanephora</taxon>
    </lineage>
</organism>
<evidence type="ECO:0000256" key="9">
    <source>
        <dbReference type="ARBA" id="ARBA00022946"/>
    </source>
</evidence>
<dbReference type="InterPro" id="IPR037396">
    <property type="entry name" value="FMN_HAD"/>
</dbReference>
<dbReference type="Proteomes" id="UP000093000">
    <property type="component" value="Unassembled WGS sequence"/>
</dbReference>
<comment type="similarity">
    <text evidence="14">In the C-terminal section; belongs to the FMN-dependent alpha-hydroxy acid dehydrogenase family.</text>
</comment>
<dbReference type="PROSITE" id="PS00191">
    <property type="entry name" value="CYTOCHROME_B5_1"/>
    <property type="match status" value="1"/>
</dbReference>
<feature type="domain" description="Cytochrome b5 heme-binding" evidence="23">
    <location>
        <begin position="1"/>
        <end position="78"/>
    </location>
</feature>
<comment type="subunit">
    <text evidence="3">Homotetramer.</text>
</comment>
<evidence type="ECO:0000259" key="24">
    <source>
        <dbReference type="PROSITE" id="PS51349"/>
    </source>
</evidence>
<comment type="similarity">
    <text evidence="15">In the N-terminal section; belongs to the cytochrome b5 family.</text>
</comment>
<dbReference type="GO" id="GO:0004460">
    <property type="term" value="F:L-lactate dehydrogenase (cytochrome) activity"/>
    <property type="evidence" value="ECO:0007669"/>
    <property type="project" value="UniProtKB-EC"/>
</dbReference>
<dbReference type="FunFam" id="3.20.20.70:FF:000062">
    <property type="entry name" value="Cytochrome b2, mitochondrial, putative"/>
    <property type="match status" value="1"/>
</dbReference>
<dbReference type="Gene3D" id="3.10.120.10">
    <property type="entry name" value="Cytochrome b5-like heme/steroid binding domain"/>
    <property type="match status" value="1"/>
</dbReference>
<dbReference type="GO" id="GO:0005758">
    <property type="term" value="C:mitochondrial intermembrane space"/>
    <property type="evidence" value="ECO:0007669"/>
    <property type="project" value="UniProtKB-SubCell"/>
</dbReference>
<comment type="subcellular location">
    <subcellularLocation>
        <location evidence="2">Mitochondrion intermembrane space</location>
    </subcellularLocation>
</comment>
<evidence type="ECO:0000256" key="4">
    <source>
        <dbReference type="ARBA" id="ARBA00022448"/>
    </source>
</evidence>
<dbReference type="InterPro" id="IPR036400">
    <property type="entry name" value="Cyt_B5-like_heme/steroid_sf"/>
</dbReference>
<evidence type="ECO:0000256" key="22">
    <source>
        <dbReference type="SAM" id="MobiDB-lite"/>
    </source>
</evidence>
<protein>
    <recommendedName>
        <fullName evidence="17">L-lactate dehydrogenase (cytochrome)</fullName>
        <ecNumber evidence="16">1.1.2.3</ecNumber>
    </recommendedName>
    <alternativeName>
        <fullName evidence="19">Cytochrome b2</fullName>
    </alternativeName>
    <alternativeName>
        <fullName evidence="18">Flavocytochrome b2</fullName>
    </alternativeName>
    <alternativeName>
        <fullName evidence="20">L-lactate ferricytochrome c oxidoreductase</fullName>
    </alternativeName>
</protein>
<accession>A0A1C7N7L7</accession>
<evidence type="ECO:0000256" key="19">
    <source>
        <dbReference type="ARBA" id="ARBA00078774"/>
    </source>
</evidence>
<dbReference type="InterPro" id="IPR008259">
    <property type="entry name" value="FMN_hydac_DH_AS"/>
</dbReference>
<sequence length="495" mass="55472">MTILSPKEVAKHNKRDDIWVIIHGKVYDLTNFLPEHPGGQKIILKYAGKDATSAFEPIHPPDIIQRFLSPEVCKGSIDAEALAKEPKEESKEEKRVRLARENMPRLEEMYNAFDFETVAKSVLKSDAWAYYSSGADDEISMRENHNAFHRIWLRPRVMVNVKNVDPSTVMLGSRTAMPVYITATALGKLGHPQGEVVLTKAAHKRNVIQMIPTLASCSFDEIVDAAGPDQTQWLQLYVNGNREVSEKFVRHAEKRGMKGLFITADAPQLGHREKDMRQKYSQEEPEEFSRSGSEINRDQGAARAISSFIDPSLCWDDIAWFKSITNMPILIKGIQTPEDAVLAAKHGCQGIVLSNHGGRQLDFAPSSIEILAETMDALKKENLDKNFEVYIDGGIRRGTDIFKAIALGAKGVGIGRPCLYAMSTYGIEGVERLLELLQDEFEMVMRLMGVTSIAEIKPSMVDIRNIKDHFVSNPIDYLASSAYEKMQPRGHLSKL</sequence>
<keyword evidence="12" id="KW-0496">Mitochondrion</keyword>
<keyword evidence="11 21" id="KW-0408">Iron</keyword>
<keyword evidence="7" id="KW-0288">FMN</keyword>
<keyword evidence="8 21" id="KW-0479">Metal-binding</keyword>
<comment type="caution">
    <text evidence="25">The sequence shown here is derived from an EMBL/GenBank/DDBJ whole genome shotgun (WGS) entry which is preliminary data.</text>
</comment>
<evidence type="ECO:0000256" key="8">
    <source>
        <dbReference type="ARBA" id="ARBA00022723"/>
    </source>
</evidence>
<dbReference type="Gene3D" id="3.20.20.70">
    <property type="entry name" value="Aldolase class I"/>
    <property type="match status" value="1"/>
</dbReference>
<evidence type="ECO:0000256" key="2">
    <source>
        <dbReference type="ARBA" id="ARBA00004569"/>
    </source>
</evidence>
<dbReference type="Pfam" id="PF01070">
    <property type="entry name" value="FMN_dh"/>
    <property type="match status" value="1"/>
</dbReference>
<dbReference type="PRINTS" id="PR00363">
    <property type="entry name" value="CYTOCHROMEB5"/>
</dbReference>
<dbReference type="EC" id="1.1.2.3" evidence="16"/>
<gene>
    <name evidence="25" type="primary">CYB2</name>
    <name evidence="25" type="ORF">A0J61_06819</name>
</gene>
<evidence type="ECO:0000256" key="6">
    <source>
        <dbReference type="ARBA" id="ARBA00022630"/>
    </source>
</evidence>
<evidence type="ECO:0000256" key="3">
    <source>
        <dbReference type="ARBA" id="ARBA00011881"/>
    </source>
</evidence>
<comment type="similarity">
    <text evidence="21">Belongs to the cytochrome b5 family.</text>
</comment>
<feature type="region of interest" description="Disordered" evidence="22">
    <location>
        <begin position="272"/>
        <end position="294"/>
    </location>
</feature>
<evidence type="ECO:0000313" key="26">
    <source>
        <dbReference type="Proteomes" id="UP000093000"/>
    </source>
</evidence>
<evidence type="ECO:0000256" key="20">
    <source>
        <dbReference type="ARBA" id="ARBA00078938"/>
    </source>
</evidence>
<comment type="cofactor">
    <cofactor evidence="1">
        <name>FMN</name>
        <dbReference type="ChEBI" id="CHEBI:58210"/>
    </cofactor>
</comment>
<evidence type="ECO:0000256" key="13">
    <source>
        <dbReference type="ARBA" id="ARBA00052399"/>
    </source>
</evidence>
<evidence type="ECO:0000256" key="10">
    <source>
        <dbReference type="ARBA" id="ARBA00023002"/>
    </source>
</evidence>
<keyword evidence="9" id="KW-0809">Transit peptide</keyword>
<evidence type="ECO:0000256" key="21">
    <source>
        <dbReference type="RuleBase" id="RU362121"/>
    </source>
</evidence>
<evidence type="ECO:0000256" key="5">
    <source>
        <dbReference type="ARBA" id="ARBA00022617"/>
    </source>
</evidence>
<dbReference type="InterPro" id="IPR018506">
    <property type="entry name" value="Cyt_B5_heme-BS"/>
</dbReference>
<dbReference type="FunCoup" id="A0A1C7N7L7">
    <property type="interactions" value="121"/>
</dbReference>
<reference evidence="25 26" key="1">
    <citation type="submission" date="2016-03" db="EMBL/GenBank/DDBJ databases">
        <title>Choanephora cucurbitarum.</title>
        <authorList>
            <person name="Min B."/>
            <person name="Park H."/>
            <person name="Park J.-H."/>
            <person name="Shin H.-D."/>
            <person name="Choi I.-G."/>
        </authorList>
    </citation>
    <scope>NUCLEOTIDE SEQUENCE [LARGE SCALE GENOMIC DNA]</scope>
    <source>
        <strain evidence="25 26">KUS-F28377</strain>
    </source>
</reference>
<dbReference type="InterPro" id="IPR000262">
    <property type="entry name" value="FMN-dep_DH"/>
</dbReference>
<dbReference type="GO" id="GO:0046872">
    <property type="term" value="F:metal ion binding"/>
    <property type="evidence" value="ECO:0007669"/>
    <property type="project" value="UniProtKB-UniRule"/>
</dbReference>
<keyword evidence="6" id="KW-0285">Flavoprotein</keyword>
<keyword evidence="10" id="KW-0560">Oxidoreductase</keyword>
<evidence type="ECO:0000256" key="11">
    <source>
        <dbReference type="ARBA" id="ARBA00023004"/>
    </source>
</evidence>
<evidence type="ECO:0000256" key="1">
    <source>
        <dbReference type="ARBA" id="ARBA00001917"/>
    </source>
</evidence>
<dbReference type="PANTHER" id="PTHR10578">
    <property type="entry name" value="S -2-HYDROXY-ACID OXIDASE-RELATED"/>
    <property type="match status" value="1"/>
</dbReference>
<dbReference type="SUPFAM" id="SSF55856">
    <property type="entry name" value="Cytochrome b5-like heme/steroid binding domain"/>
    <property type="match status" value="1"/>
</dbReference>
<dbReference type="CDD" id="cd02922">
    <property type="entry name" value="FCB2_FMN"/>
    <property type="match status" value="1"/>
</dbReference>
<keyword evidence="5 21" id="KW-0349">Heme</keyword>
<dbReference type="SUPFAM" id="SSF51395">
    <property type="entry name" value="FMN-linked oxidoreductases"/>
    <property type="match status" value="1"/>
</dbReference>
<dbReference type="InterPro" id="IPR013785">
    <property type="entry name" value="Aldolase_TIM"/>
</dbReference>
<dbReference type="AlphaFoldDB" id="A0A1C7N7L7"/>
<dbReference type="PANTHER" id="PTHR10578:SF148">
    <property type="entry name" value="L-LACTATE DEHYDROGENASE (CYTOCHROME)"/>
    <property type="match status" value="1"/>
</dbReference>
<dbReference type="EMBL" id="LUGH01000430">
    <property type="protein sequence ID" value="OBZ85130.1"/>
    <property type="molecule type" value="Genomic_DNA"/>
</dbReference>
<feature type="compositionally biased region" description="Basic and acidic residues" evidence="22">
    <location>
        <begin position="272"/>
        <end position="282"/>
    </location>
</feature>
<dbReference type="FunFam" id="3.10.120.10:FF:000009">
    <property type="entry name" value="Cytochrome b2, mitochondrial, putative"/>
    <property type="match status" value="1"/>
</dbReference>
<dbReference type="SMART" id="SM01117">
    <property type="entry name" value="Cyt-b5"/>
    <property type="match status" value="1"/>
</dbReference>
<dbReference type="InParanoid" id="A0A1C7N7L7"/>
<feature type="domain" description="FMN hydroxy acid dehydrogenase" evidence="24">
    <location>
        <begin position="104"/>
        <end position="466"/>
    </location>
</feature>
<evidence type="ECO:0000313" key="25">
    <source>
        <dbReference type="EMBL" id="OBZ85130.1"/>
    </source>
</evidence>
<dbReference type="STRING" id="101091.A0A1C7N7L7"/>
<dbReference type="GO" id="GO:0006089">
    <property type="term" value="P:lactate metabolic process"/>
    <property type="evidence" value="ECO:0007669"/>
    <property type="project" value="EnsemblFungi"/>
</dbReference>
<dbReference type="Pfam" id="PF00173">
    <property type="entry name" value="Cyt-b5"/>
    <property type="match status" value="1"/>
</dbReference>
<evidence type="ECO:0000256" key="7">
    <source>
        <dbReference type="ARBA" id="ARBA00022643"/>
    </source>
</evidence>
<keyword evidence="4" id="KW-0813">Transport</keyword>
<comment type="catalytic activity">
    <reaction evidence="13">
        <text>(S)-lactate + 2 Fe(III)-[cytochrome c] = 2 Fe(II)-[cytochrome c] + pyruvate + 2 H(+)</text>
        <dbReference type="Rhea" id="RHEA:19909"/>
        <dbReference type="Rhea" id="RHEA-COMP:10350"/>
        <dbReference type="Rhea" id="RHEA-COMP:14399"/>
        <dbReference type="ChEBI" id="CHEBI:15361"/>
        <dbReference type="ChEBI" id="CHEBI:15378"/>
        <dbReference type="ChEBI" id="CHEBI:16651"/>
        <dbReference type="ChEBI" id="CHEBI:29033"/>
        <dbReference type="ChEBI" id="CHEBI:29034"/>
        <dbReference type="EC" id="1.1.2.3"/>
    </reaction>
    <physiologicalReaction direction="left-to-right" evidence="13">
        <dbReference type="Rhea" id="RHEA:19910"/>
    </physiologicalReaction>
</comment>
<evidence type="ECO:0000256" key="18">
    <source>
        <dbReference type="ARBA" id="ARBA00075949"/>
    </source>
</evidence>
<dbReference type="OrthoDB" id="1925334at2759"/>
<dbReference type="InterPro" id="IPR037458">
    <property type="entry name" value="L-MDH/L-LDH_FMN-bd"/>
</dbReference>
<dbReference type="InterPro" id="IPR001199">
    <property type="entry name" value="Cyt_B5-like_heme/steroid-bd"/>
</dbReference>
<dbReference type="PROSITE" id="PS51349">
    <property type="entry name" value="FMN_HYDROXY_ACID_DH_2"/>
    <property type="match status" value="1"/>
</dbReference>
<evidence type="ECO:0000256" key="16">
    <source>
        <dbReference type="ARBA" id="ARBA00066458"/>
    </source>
</evidence>
<evidence type="ECO:0000256" key="12">
    <source>
        <dbReference type="ARBA" id="ARBA00023128"/>
    </source>
</evidence>
<dbReference type="GO" id="GO:0020037">
    <property type="term" value="F:heme binding"/>
    <property type="evidence" value="ECO:0007669"/>
    <property type="project" value="UniProtKB-UniRule"/>
</dbReference>
<evidence type="ECO:0000256" key="17">
    <source>
        <dbReference type="ARBA" id="ARBA00068515"/>
    </source>
</evidence>